<evidence type="ECO:0000256" key="1">
    <source>
        <dbReference type="SAM" id="MobiDB-lite"/>
    </source>
</evidence>
<feature type="region of interest" description="Disordered" evidence="1">
    <location>
        <begin position="1"/>
        <end position="27"/>
    </location>
</feature>
<dbReference type="AlphaFoldDB" id="A0A089NRJ6"/>
<reference evidence="2 3" key="1">
    <citation type="journal article" date="2014" name="PLoS ONE">
        <title>Genome Information of Methylobacterium oryzae, a Plant-Probiotic Methylotroph in the Phyllosphere.</title>
        <authorList>
            <person name="Kwak M.J."/>
            <person name="Jeong H."/>
            <person name="Madhaiyan M."/>
            <person name="Lee Y."/>
            <person name="Sa T.M."/>
            <person name="Oh T.K."/>
            <person name="Kim J.F."/>
        </authorList>
    </citation>
    <scope>NUCLEOTIDE SEQUENCE [LARGE SCALE GENOMIC DNA]</scope>
    <source>
        <strain evidence="2 3">CBMB20</strain>
    </source>
</reference>
<dbReference type="KEGG" id="mor:MOC_1410"/>
<evidence type="ECO:0000313" key="3">
    <source>
        <dbReference type="Proteomes" id="UP000029492"/>
    </source>
</evidence>
<organism evidence="2 3">
    <name type="scientific">Methylobacterium oryzae CBMB20</name>
    <dbReference type="NCBI Taxonomy" id="693986"/>
    <lineage>
        <taxon>Bacteria</taxon>
        <taxon>Pseudomonadati</taxon>
        <taxon>Pseudomonadota</taxon>
        <taxon>Alphaproteobacteria</taxon>
        <taxon>Hyphomicrobiales</taxon>
        <taxon>Methylobacteriaceae</taxon>
        <taxon>Methylobacterium</taxon>
    </lineage>
</organism>
<dbReference type="HOGENOM" id="CLU_3185721_0_0_5"/>
<gene>
    <name evidence="2" type="ORF">MOC_1410</name>
</gene>
<dbReference type="EMBL" id="CP003811">
    <property type="protein sequence ID" value="AIQ89165.1"/>
    <property type="molecule type" value="Genomic_DNA"/>
</dbReference>
<sequence>MIVEAEMQPRHARHPERPNASPVRRGLQRVEDEGSWVQLSVWIRQS</sequence>
<name>A0A089NRJ6_9HYPH</name>
<accession>A0A089NRJ6</accession>
<dbReference type="Proteomes" id="UP000029492">
    <property type="component" value="Chromosome"/>
</dbReference>
<evidence type="ECO:0000313" key="2">
    <source>
        <dbReference type="EMBL" id="AIQ89165.1"/>
    </source>
</evidence>
<proteinExistence type="predicted"/>
<protein>
    <submittedName>
        <fullName evidence="2">Protein of unassigned function</fullName>
    </submittedName>
</protein>
<keyword evidence="3" id="KW-1185">Reference proteome</keyword>